<feature type="region of interest" description="Disordered" evidence="1">
    <location>
        <begin position="109"/>
        <end position="159"/>
    </location>
</feature>
<gene>
    <name evidence="3" type="ORF">MNBD_CPR01-583</name>
</gene>
<feature type="transmembrane region" description="Helical" evidence="2">
    <location>
        <begin position="251"/>
        <end position="275"/>
    </location>
</feature>
<evidence type="ECO:0000313" key="3">
    <source>
        <dbReference type="EMBL" id="VAW32769.1"/>
    </source>
</evidence>
<keyword evidence="2" id="KW-0472">Membrane</keyword>
<keyword evidence="2" id="KW-0812">Transmembrane</keyword>
<name>A0A3B0V7E2_9ZZZZ</name>
<evidence type="ECO:0008006" key="4">
    <source>
        <dbReference type="Google" id="ProtNLM"/>
    </source>
</evidence>
<accession>A0A3B0V7E2</accession>
<proteinExistence type="predicted"/>
<protein>
    <recommendedName>
        <fullName evidence="4">Helix-turn-helix domain-containing protein</fullName>
    </recommendedName>
</protein>
<organism evidence="3">
    <name type="scientific">hydrothermal vent metagenome</name>
    <dbReference type="NCBI Taxonomy" id="652676"/>
    <lineage>
        <taxon>unclassified sequences</taxon>
        <taxon>metagenomes</taxon>
        <taxon>ecological metagenomes</taxon>
    </lineage>
</organism>
<sequence length="303" mass="34297">MDEITFDGEKYLSSKRAAKVTGYAKDYVGQLCREGRVTARLVGRNWYVLEESIKRHRFGGDEKKEDVKHQKIEKKIKIAKPPLVKEQIRYIPEEVTLLPIVERRSIDSASPAVEDSNGENGGVHEIQSEKKSASENTPILIKKEKESTEVADVSDQKTKEDIHKNTANNIAISRIPQADRTCAIEENNKKNTDVLNNSEIDKISSTQNMEMAKKDILYNDVAMGVSHKKTSRDVDEYNKESLLNEQIPRTYISYVVNGFFVSSAVVILIVLFANIFNLSNLLSYFMIPQSIIHYVSGITLITK</sequence>
<reference evidence="3" key="1">
    <citation type="submission" date="2018-06" db="EMBL/GenBank/DDBJ databases">
        <authorList>
            <person name="Zhirakovskaya E."/>
        </authorList>
    </citation>
    <scope>NUCLEOTIDE SEQUENCE</scope>
</reference>
<evidence type="ECO:0000256" key="2">
    <source>
        <dbReference type="SAM" id="Phobius"/>
    </source>
</evidence>
<evidence type="ECO:0000256" key="1">
    <source>
        <dbReference type="SAM" id="MobiDB-lite"/>
    </source>
</evidence>
<dbReference type="AlphaFoldDB" id="A0A3B0V7E2"/>
<dbReference type="EMBL" id="UOEV01000065">
    <property type="protein sequence ID" value="VAW32769.1"/>
    <property type="molecule type" value="Genomic_DNA"/>
</dbReference>
<feature type="transmembrane region" description="Helical" evidence="2">
    <location>
        <begin position="281"/>
        <end position="301"/>
    </location>
</feature>
<feature type="compositionally biased region" description="Basic and acidic residues" evidence="1">
    <location>
        <begin position="141"/>
        <end position="159"/>
    </location>
</feature>
<keyword evidence="2" id="KW-1133">Transmembrane helix</keyword>